<proteinExistence type="predicted"/>
<name>A0AAE2RMU0_CLOBE</name>
<dbReference type="Proteomes" id="UP000631418">
    <property type="component" value="Unassembled WGS sequence"/>
</dbReference>
<organism evidence="1 2">
    <name type="scientific">Clostridium beijerinckii</name>
    <name type="common">Clostridium MP</name>
    <dbReference type="NCBI Taxonomy" id="1520"/>
    <lineage>
        <taxon>Bacteria</taxon>
        <taxon>Bacillati</taxon>
        <taxon>Bacillota</taxon>
        <taxon>Clostridia</taxon>
        <taxon>Eubacteriales</taxon>
        <taxon>Clostridiaceae</taxon>
        <taxon>Clostridium</taxon>
    </lineage>
</organism>
<gene>
    <name evidence="1" type="ORF">IS491_06300</name>
</gene>
<reference evidence="1" key="1">
    <citation type="submission" date="2020-11" db="EMBL/GenBank/DDBJ databases">
        <authorList>
            <person name="Thieme N."/>
            <person name="Liebl W."/>
            <person name="Zverlov V."/>
        </authorList>
    </citation>
    <scope>NUCLEOTIDE SEQUENCE</scope>
    <source>
        <strain evidence="1">NT08</strain>
    </source>
</reference>
<dbReference type="RefSeq" id="WP_023974917.1">
    <property type="nucleotide sequence ID" value="NZ_BKAK01000011.1"/>
</dbReference>
<protein>
    <submittedName>
        <fullName evidence="1">Uncharacterized protein</fullName>
    </submittedName>
</protein>
<accession>A0AAE2RMU0</accession>
<dbReference type="EMBL" id="JADOEF010000001">
    <property type="protein sequence ID" value="MBF7808277.1"/>
    <property type="molecule type" value="Genomic_DNA"/>
</dbReference>
<dbReference type="GeneID" id="66347873"/>
<dbReference type="AlphaFoldDB" id="A0AAE2RMU0"/>
<comment type="caution">
    <text evidence="1">The sequence shown here is derived from an EMBL/GenBank/DDBJ whole genome shotgun (WGS) entry which is preliminary data.</text>
</comment>
<evidence type="ECO:0000313" key="1">
    <source>
        <dbReference type="EMBL" id="MBF7808277.1"/>
    </source>
</evidence>
<sequence length="48" mass="5786">MKKDKINKILEDYWNSFVKLYGKSKNKESPTCKPGFKYVQKMSYYKLS</sequence>
<evidence type="ECO:0000313" key="2">
    <source>
        <dbReference type="Proteomes" id="UP000631418"/>
    </source>
</evidence>